<evidence type="ECO:0000313" key="6">
    <source>
        <dbReference type="Proteomes" id="UP001597115"/>
    </source>
</evidence>
<sequence>MDVLTDILSSMRLNGGVVIDAEMAGDWCISSQFTAEDCAAFFPTPVHVIGYHYVRSGRFWVETDEEGPLEAGPGCIILVPRNERHLLYSKAGTPPMDGHELVSPGPSGMSNIRISGEGEGAQIYCGFLGSASPENALLQSLPSLLLIGSQGGSRDDWLESSLRFAAEELRSAPPEVVARLAELLFGEAVRRYIESLPEGEGGWLAGLRDPVVARALAIIHSRYREAIDINGLSREVGLSRSALAERFTALIGEPPMRYCARWRMRMAANMLRDGRQSSSNVAYEVGFNSEAAFTRAFKREYGEPPATWRRRLANEASARQSSAREQAKAGERVGYCRSADGAQIGWSAMGEGFPMLQPAVWFHHVEKDWNTAAWRHWVEAAVEGRRLIRSDLRGVGLSDPRPPRWTFDALVEDFEAVVDDIGEERFDVFGLSHGALVAIAYAARHPERVRKLVLVDGYAEGFGVRGDPDEVKRRETLLRMGYAYRDGDREVFGRMLGALYWPDARGEVIDWFNERLVTIMGLNESLQEVFRSVDLRGELASISAETLIAHSRGDRIIPHGCSEVLAAGIADSRFMLLESGNHMLLGDEPAWPAFAQELRAFLSH</sequence>
<dbReference type="EMBL" id="JBHUDY010000001">
    <property type="protein sequence ID" value="MFD1612426.1"/>
    <property type="molecule type" value="Genomic_DNA"/>
</dbReference>
<dbReference type="InterPro" id="IPR009057">
    <property type="entry name" value="Homeodomain-like_sf"/>
</dbReference>
<dbReference type="SUPFAM" id="SSF46689">
    <property type="entry name" value="Homeodomain-like"/>
    <property type="match status" value="2"/>
</dbReference>
<dbReference type="PROSITE" id="PS01124">
    <property type="entry name" value="HTH_ARAC_FAMILY_2"/>
    <property type="match status" value="1"/>
</dbReference>
<dbReference type="PANTHER" id="PTHR46796:SF7">
    <property type="entry name" value="ARAC FAMILY TRANSCRIPTIONAL REGULATOR"/>
    <property type="match status" value="1"/>
</dbReference>
<dbReference type="PANTHER" id="PTHR46796">
    <property type="entry name" value="HTH-TYPE TRANSCRIPTIONAL ACTIVATOR RHAS-RELATED"/>
    <property type="match status" value="1"/>
</dbReference>
<keyword evidence="6" id="KW-1185">Reference proteome</keyword>
<protein>
    <submittedName>
        <fullName evidence="5">Alpha/beta fold hydrolase</fullName>
    </submittedName>
</protein>
<evidence type="ECO:0000256" key="2">
    <source>
        <dbReference type="ARBA" id="ARBA00023125"/>
    </source>
</evidence>
<keyword evidence="5" id="KW-0378">Hydrolase</keyword>
<dbReference type="Pfam" id="PF12833">
    <property type="entry name" value="HTH_18"/>
    <property type="match status" value="1"/>
</dbReference>
<dbReference type="InterPro" id="IPR032783">
    <property type="entry name" value="AraC_lig"/>
</dbReference>
<dbReference type="InterPro" id="IPR029058">
    <property type="entry name" value="AB_hydrolase_fold"/>
</dbReference>
<dbReference type="Pfam" id="PF12852">
    <property type="entry name" value="Cupin_6"/>
    <property type="match status" value="1"/>
</dbReference>
<evidence type="ECO:0000256" key="1">
    <source>
        <dbReference type="ARBA" id="ARBA00023015"/>
    </source>
</evidence>
<accession>A0ABW4I4R0</accession>
<evidence type="ECO:0000313" key="5">
    <source>
        <dbReference type="EMBL" id="MFD1612426.1"/>
    </source>
</evidence>
<keyword evidence="1" id="KW-0805">Transcription regulation</keyword>
<proteinExistence type="predicted"/>
<dbReference type="Pfam" id="PF00561">
    <property type="entry name" value="Abhydrolase_1"/>
    <property type="match status" value="1"/>
</dbReference>
<keyword evidence="2" id="KW-0238">DNA-binding</keyword>
<dbReference type="SUPFAM" id="SSF53474">
    <property type="entry name" value="alpha/beta-Hydrolases"/>
    <property type="match status" value="1"/>
</dbReference>
<dbReference type="GO" id="GO:0016787">
    <property type="term" value="F:hydrolase activity"/>
    <property type="evidence" value="ECO:0007669"/>
    <property type="project" value="UniProtKB-KW"/>
</dbReference>
<organism evidence="5 6">
    <name type="scientific">Sphingomonas tabacisoli</name>
    <dbReference type="NCBI Taxonomy" id="2249466"/>
    <lineage>
        <taxon>Bacteria</taxon>
        <taxon>Pseudomonadati</taxon>
        <taxon>Pseudomonadota</taxon>
        <taxon>Alphaproteobacteria</taxon>
        <taxon>Sphingomonadales</taxon>
        <taxon>Sphingomonadaceae</taxon>
        <taxon>Sphingomonas</taxon>
    </lineage>
</organism>
<evidence type="ECO:0000259" key="4">
    <source>
        <dbReference type="PROSITE" id="PS01124"/>
    </source>
</evidence>
<dbReference type="Gene3D" id="3.40.50.1820">
    <property type="entry name" value="alpha/beta hydrolase"/>
    <property type="match status" value="1"/>
</dbReference>
<dbReference type="InterPro" id="IPR000073">
    <property type="entry name" value="AB_hydrolase_1"/>
</dbReference>
<dbReference type="InterPro" id="IPR050204">
    <property type="entry name" value="AraC_XylS_family_regulators"/>
</dbReference>
<dbReference type="RefSeq" id="WP_380889314.1">
    <property type="nucleotide sequence ID" value="NZ_JBHUDY010000001.1"/>
</dbReference>
<feature type="domain" description="HTH araC/xylS-type" evidence="4">
    <location>
        <begin position="213"/>
        <end position="311"/>
    </location>
</feature>
<comment type="caution">
    <text evidence="5">The sequence shown here is derived from an EMBL/GenBank/DDBJ whole genome shotgun (WGS) entry which is preliminary data.</text>
</comment>
<dbReference type="Proteomes" id="UP001597115">
    <property type="component" value="Unassembled WGS sequence"/>
</dbReference>
<gene>
    <name evidence="5" type="ORF">ACFSCW_11495</name>
</gene>
<dbReference type="InterPro" id="IPR018060">
    <property type="entry name" value="HTH_AraC"/>
</dbReference>
<name>A0ABW4I4R0_9SPHN</name>
<keyword evidence="3" id="KW-0804">Transcription</keyword>
<dbReference type="SMART" id="SM00342">
    <property type="entry name" value="HTH_ARAC"/>
    <property type="match status" value="1"/>
</dbReference>
<reference evidence="6" key="1">
    <citation type="journal article" date="2019" name="Int. J. Syst. Evol. Microbiol.">
        <title>The Global Catalogue of Microorganisms (GCM) 10K type strain sequencing project: providing services to taxonomists for standard genome sequencing and annotation.</title>
        <authorList>
            <consortium name="The Broad Institute Genomics Platform"/>
            <consortium name="The Broad Institute Genome Sequencing Center for Infectious Disease"/>
            <person name="Wu L."/>
            <person name="Ma J."/>
        </authorList>
    </citation>
    <scope>NUCLEOTIDE SEQUENCE [LARGE SCALE GENOMIC DNA]</scope>
    <source>
        <strain evidence="6">CGMCC 1.16275</strain>
    </source>
</reference>
<dbReference type="PRINTS" id="PR00111">
    <property type="entry name" value="ABHYDROLASE"/>
</dbReference>
<dbReference type="Gene3D" id="1.10.10.60">
    <property type="entry name" value="Homeodomain-like"/>
    <property type="match status" value="2"/>
</dbReference>
<evidence type="ECO:0000256" key="3">
    <source>
        <dbReference type="ARBA" id="ARBA00023163"/>
    </source>
</evidence>